<sequence length="234" mass="25834">MITSPQWRPSTSVWACFSGKGRRDRKPSRSDARSTTAMANTKRTAHDRSEILLQVSLALEVQRGELFCQTAGVLLHGLFIPAGLRLQNLFRVLKIGILLIAVGTGAAAFAGHLQEGVSRLHNFDSWQTVWQGSRGGGSVICTCLYQVIWSYTGFSIVNYTLPEVQESSSYALDSQALGYLVVAILYVLYNLFYLAAASKEEITGFGGLVVLLLFKNVWGLRTERLLSGLWLCRP</sequence>
<dbReference type="GeneID" id="6077796"/>
<evidence type="ECO:0000256" key="3">
    <source>
        <dbReference type="ARBA" id="ARBA00022989"/>
    </source>
</evidence>
<accession>B0DDR2</accession>
<feature type="transmembrane region" description="Helical" evidence="6">
    <location>
        <begin position="92"/>
        <end position="113"/>
    </location>
</feature>
<protein>
    <submittedName>
        <fullName evidence="7">APC amino acid permease</fullName>
    </submittedName>
</protein>
<name>B0DDR2_LACBS</name>
<feature type="transmembrane region" description="Helical" evidence="6">
    <location>
        <begin position="176"/>
        <end position="195"/>
    </location>
</feature>
<keyword evidence="8" id="KW-1185">Reference proteome</keyword>
<proteinExistence type="predicted"/>
<keyword evidence="2 6" id="KW-0812">Transmembrane</keyword>
<organism evidence="8">
    <name type="scientific">Laccaria bicolor (strain S238N-H82 / ATCC MYA-4686)</name>
    <name type="common">Bicoloured deceiver</name>
    <name type="synonym">Laccaria laccata var. bicolor</name>
    <dbReference type="NCBI Taxonomy" id="486041"/>
    <lineage>
        <taxon>Eukaryota</taxon>
        <taxon>Fungi</taxon>
        <taxon>Dikarya</taxon>
        <taxon>Basidiomycota</taxon>
        <taxon>Agaricomycotina</taxon>
        <taxon>Agaricomycetes</taxon>
        <taxon>Agaricomycetidae</taxon>
        <taxon>Agaricales</taxon>
        <taxon>Agaricineae</taxon>
        <taxon>Hydnangiaceae</taxon>
        <taxon>Laccaria</taxon>
    </lineage>
</organism>
<evidence type="ECO:0000313" key="7">
    <source>
        <dbReference type="EMBL" id="EDR07256.1"/>
    </source>
</evidence>
<dbReference type="InterPro" id="IPR002293">
    <property type="entry name" value="AA/rel_permease1"/>
</dbReference>
<dbReference type="PANTHER" id="PTHR11785:SF353">
    <property type="entry name" value="METHIONINE TRANSPORTER (EUROFUNG)"/>
    <property type="match status" value="1"/>
</dbReference>
<gene>
    <name evidence="7" type="ORF">LACBIDRAFT_298975</name>
</gene>
<dbReference type="InParanoid" id="B0DDR2"/>
<feature type="region of interest" description="Disordered" evidence="5">
    <location>
        <begin position="19"/>
        <end position="41"/>
    </location>
</feature>
<feature type="transmembrane region" description="Helical" evidence="6">
    <location>
        <begin position="202"/>
        <end position="220"/>
    </location>
</feature>
<dbReference type="GO" id="GO:0016020">
    <property type="term" value="C:membrane"/>
    <property type="evidence" value="ECO:0007669"/>
    <property type="project" value="UniProtKB-SubCell"/>
</dbReference>
<dbReference type="Pfam" id="PF13520">
    <property type="entry name" value="AA_permease_2"/>
    <property type="match status" value="1"/>
</dbReference>
<dbReference type="AlphaFoldDB" id="B0DDR2"/>
<dbReference type="EMBL" id="DS547105">
    <property type="protein sequence ID" value="EDR07256.1"/>
    <property type="molecule type" value="Genomic_DNA"/>
</dbReference>
<evidence type="ECO:0000256" key="1">
    <source>
        <dbReference type="ARBA" id="ARBA00004141"/>
    </source>
</evidence>
<dbReference type="STRING" id="486041.B0DDR2"/>
<reference evidence="7 8" key="1">
    <citation type="journal article" date="2008" name="Nature">
        <title>The genome of Laccaria bicolor provides insights into mycorrhizal symbiosis.</title>
        <authorList>
            <person name="Martin F."/>
            <person name="Aerts A."/>
            <person name="Ahren D."/>
            <person name="Brun A."/>
            <person name="Danchin E.G.J."/>
            <person name="Duchaussoy F."/>
            <person name="Gibon J."/>
            <person name="Kohler A."/>
            <person name="Lindquist E."/>
            <person name="Pereda V."/>
            <person name="Salamov A."/>
            <person name="Shapiro H.J."/>
            <person name="Wuyts J."/>
            <person name="Blaudez D."/>
            <person name="Buee M."/>
            <person name="Brokstein P."/>
            <person name="Canbaeck B."/>
            <person name="Cohen D."/>
            <person name="Courty P.E."/>
            <person name="Coutinho P.M."/>
            <person name="Delaruelle C."/>
            <person name="Detter J.C."/>
            <person name="Deveau A."/>
            <person name="DiFazio S."/>
            <person name="Duplessis S."/>
            <person name="Fraissinet-Tachet L."/>
            <person name="Lucic E."/>
            <person name="Frey-Klett P."/>
            <person name="Fourrey C."/>
            <person name="Feussner I."/>
            <person name="Gay G."/>
            <person name="Grimwood J."/>
            <person name="Hoegger P.J."/>
            <person name="Jain P."/>
            <person name="Kilaru S."/>
            <person name="Labbe J."/>
            <person name="Lin Y.C."/>
            <person name="Legue V."/>
            <person name="Le Tacon F."/>
            <person name="Marmeisse R."/>
            <person name="Melayah D."/>
            <person name="Montanini B."/>
            <person name="Muratet M."/>
            <person name="Nehls U."/>
            <person name="Niculita-Hirzel H."/>
            <person name="Oudot-Le Secq M.P."/>
            <person name="Peter M."/>
            <person name="Quesneville H."/>
            <person name="Rajashekar B."/>
            <person name="Reich M."/>
            <person name="Rouhier N."/>
            <person name="Schmutz J."/>
            <person name="Yin T."/>
            <person name="Chalot M."/>
            <person name="Henrissat B."/>
            <person name="Kuees U."/>
            <person name="Lucas S."/>
            <person name="Van de Peer Y."/>
            <person name="Podila G.K."/>
            <person name="Polle A."/>
            <person name="Pukkila P.J."/>
            <person name="Richardson P.M."/>
            <person name="Rouze P."/>
            <person name="Sanders I.R."/>
            <person name="Stajich J.E."/>
            <person name="Tunlid A."/>
            <person name="Tuskan G."/>
            <person name="Grigoriev I.V."/>
        </authorList>
    </citation>
    <scope>NUCLEOTIDE SEQUENCE [LARGE SCALE GENOMIC DNA]</scope>
    <source>
        <strain evidence="8">S238N-H82 / ATCC MYA-4686</strain>
    </source>
</reference>
<comment type="subcellular location">
    <subcellularLocation>
        <location evidence="1">Membrane</location>
        <topology evidence="1">Multi-pass membrane protein</topology>
    </subcellularLocation>
</comment>
<evidence type="ECO:0000256" key="2">
    <source>
        <dbReference type="ARBA" id="ARBA00022692"/>
    </source>
</evidence>
<dbReference type="KEGG" id="lbc:LACBIDRAFT_298975"/>
<evidence type="ECO:0000313" key="8">
    <source>
        <dbReference type="Proteomes" id="UP000001194"/>
    </source>
</evidence>
<dbReference type="InterPro" id="IPR050598">
    <property type="entry name" value="AminoAcid_Transporter"/>
</dbReference>
<dbReference type="RefSeq" id="XP_001882187.1">
    <property type="nucleotide sequence ID" value="XM_001882152.1"/>
</dbReference>
<evidence type="ECO:0000256" key="6">
    <source>
        <dbReference type="SAM" id="Phobius"/>
    </source>
</evidence>
<keyword evidence="3 6" id="KW-1133">Transmembrane helix</keyword>
<dbReference type="HOGENOM" id="CLU_1185186_0_0_1"/>
<dbReference type="OrthoDB" id="5982228at2759"/>
<evidence type="ECO:0000256" key="4">
    <source>
        <dbReference type="ARBA" id="ARBA00023136"/>
    </source>
</evidence>
<dbReference type="PANTHER" id="PTHR11785">
    <property type="entry name" value="AMINO ACID TRANSPORTER"/>
    <property type="match status" value="1"/>
</dbReference>
<dbReference type="GO" id="GO:0015179">
    <property type="term" value="F:L-amino acid transmembrane transporter activity"/>
    <property type="evidence" value="ECO:0007669"/>
    <property type="project" value="TreeGrafter"/>
</dbReference>
<dbReference type="Proteomes" id="UP000001194">
    <property type="component" value="Unassembled WGS sequence"/>
</dbReference>
<keyword evidence="4 6" id="KW-0472">Membrane</keyword>
<dbReference type="Gene3D" id="1.20.1740.10">
    <property type="entry name" value="Amino acid/polyamine transporter I"/>
    <property type="match status" value="1"/>
</dbReference>
<evidence type="ECO:0000256" key="5">
    <source>
        <dbReference type="SAM" id="MobiDB-lite"/>
    </source>
</evidence>